<proteinExistence type="predicted"/>
<evidence type="ECO:0000313" key="1">
    <source>
        <dbReference type="EMBL" id="KAJ3472154.1"/>
    </source>
</evidence>
<keyword evidence="2" id="KW-1185">Reference proteome</keyword>
<reference evidence="1" key="1">
    <citation type="submission" date="2022-07" db="EMBL/GenBank/DDBJ databases">
        <title>Genome Sequence of Lecanicillium saksenae.</title>
        <authorList>
            <person name="Buettner E."/>
        </authorList>
    </citation>
    <scope>NUCLEOTIDE SEQUENCE</scope>
    <source>
        <strain evidence="1">VT-O1</strain>
    </source>
</reference>
<organism evidence="1 2">
    <name type="scientific">Lecanicillium saksenae</name>
    <dbReference type="NCBI Taxonomy" id="468837"/>
    <lineage>
        <taxon>Eukaryota</taxon>
        <taxon>Fungi</taxon>
        <taxon>Dikarya</taxon>
        <taxon>Ascomycota</taxon>
        <taxon>Pezizomycotina</taxon>
        <taxon>Sordariomycetes</taxon>
        <taxon>Hypocreomycetidae</taxon>
        <taxon>Hypocreales</taxon>
        <taxon>Cordycipitaceae</taxon>
        <taxon>Lecanicillium</taxon>
    </lineage>
</organism>
<dbReference type="EMBL" id="JANAKD010003415">
    <property type="protein sequence ID" value="KAJ3472154.1"/>
    <property type="molecule type" value="Genomic_DNA"/>
</dbReference>
<dbReference type="Proteomes" id="UP001148737">
    <property type="component" value="Unassembled WGS sequence"/>
</dbReference>
<protein>
    <submittedName>
        <fullName evidence="1">Uncharacterized protein</fullName>
    </submittedName>
</protein>
<gene>
    <name evidence="1" type="ORF">NLG97_g11240</name>
</gene>
<accession>A0ACC1QB02</accession>
<comment type="caution">
    <text evidence="1">The sequence shown here is derived from an EMBL/GenBank/DDBJ whole genome shotgun (WGS) entry which is preliminary data.</text>
</comment>
<name>A0ACC1QB02_9HYPO</name>
<sequence>MELPVTGTLKSGFCVDQFVEAAMGSNGTDSAVADSKISVSVVRPDGSNVPASHIPSLKVALHEVTVTPAKSIDEFPTVSPPTIYKVSVADYA</sequence>
<evidence type="ECO:0000313" key="2">
    <source>
        <dbReference type="Proteomes" id="UP001148737"/>
    </source>
</evidence>